<keyword evidence="6 9" id="KW-0472">Membrane</keyword>
<dbReference type="GO" id="GO:0015276">
    <property type="term" value="F:ligand-gated monoatomic ion channel activity"/>
    <property type="evidence" value="ECO:0007669"/>
    <property type="project" value="InterPro"/>
</dbReference>
<keyword evidence="5 9" id="KW-1133">Transmembrane helix</keyword>
<evidence type="ECO:0000313" key="13">
    <source>
        <dbReference type="Proteomes" id="UP001152759"/>
    </source>
</evidence>
<comment type="similarity">
    <text evidence="2">Belongs to the glutamate-gated ion channel (TC 1.A.10.1) family.</text>
</comment>
<dbReference type="PANTHER" id="PTHR42643">
    <property type="entry name" value="IONOTROPIC RECEPTOR 20A-RELATED"/>
    <property type="match status" value="1"/>
</dbReference>
<gene>
    <name evidence="12" type="ORF">BEMITA_LOCUS12466</name>
</gene>
<dbReference type="GO" id="GO:0050906">
    <property type="term" value="P:detection of stimulus involved in sensory perception"/>
    <property type="evidence" value="ECO:0007669"/>
    <property type="project" value="UniProtKB-ARBA"/>
</dbReference>
<evidence type="ECO:0000259" key="11">
    <source>
        <dbReference type="Pfam" id="PF24061"/>
    </source>
</evidence>
<evidence type="ECO:0000259" key="10">
    <source>
        <dbReference type="Pfam" id="PF00060"/>
    </source>
</evidence>
<dbReference type="InterPro" id="IPR052192">
    <property type="entry name" value="Insect_Ionotropic_Sensory_Rcpt"/>
</dbReference>
<dbReference type="SUPFAM" id="SSF53850">
    <property type="entry name" value="Periplasmic binding protein-like II"/>
    <property type="match status" value="1"/>
</dbReference>
<dbReference type="PANTHER" id="PTHR42643:SF24">
    <property type="entry name" value="IONOTROPIC RECEPTOR 60A"/>
    <property type="match status" value="1"/>
</dbReference>
<keyword evidence="3" id="KW-1003">Cell membrane</keyword>
<protein>
    <recommendedName>
        <fullName evidence="14">Ionotropic glutamate receptor C-terminal domain-containing protein</fullName>
    </recommendedName>
</protein>
<feature type="transmembrane region" description="Helical" evidence="9">
    <location>
        <begin position="552"/>
        <end position="571"/>
    </location>
</feature>
<dbReference type="Gene3D" id="1.10.287.70">
    <property type="match status" value="1"/>
</dbReference>
<evidence type="ECO:0000256" key="3">
    <source>
        <dbReference type="ARBA" id="ARBA00022475"/>
    </source>
</evidence>
<feature type="domain" description="Putative ionotropic receptor ligand binding" evidence="11">
    <location>
        <begin position="42"/>
        <end position="167"/>
    </location>
</feature>
<accession>A0A9P0G1D3</accession>
<evidence type="ECO:0008006" key="14">
    <source>
        <dbReference type="Google" id="ProtNLM"/>
    </source>
</evidence>
<keyword evidence="7" id="KW-0675">Receptor</keyword>
<evidence type="ECO:0000256" key="8">
    <source>
        <dbReference type="ARBA" id="ARBA00023180"/>
    </source>
</evidence>
<dbReference type="Proteomes" id="UP001152759">
    <property type="component" value="Chromosome 8"/>
</dbReference>
<dbReference type="InterPro" id="IPR056198">
    <property type="entry name" value="LBD_receptor"/>
</dbReference>
<evidence type="ECO:0000256" key="1">
    <source>
        <dbReference type="ARBA" id="ARBA00004651"/>
    </source>
</evidence>
<feature type="transmembrane region" description="Helical" evidence="9">
    <location>
        <begin position="299"/>
        <end position="318"/>
    </location>
</feature>
<evidence type="ECO:0000256" key="9">
    <source>
        <dbReference type="SAM" id="Phobius"/>
    </source>
</evidence>
<keyword evidence="8" id="KW-0325">Glycoprotein</keyword>
<evidence type="ECO:0000256" key="2">
    <source>
        <dbReference type="ARBA" id="ARBA00008685"/>
    </source>
</evidence>
<feature type="domain" description="Ionotropic glutamate receptor C-terminal" evidence="10">
    <location>
        <begin position="304"/>
        <end position="562"/>
    </location>
</feature>
<evidence type="ECO:0000256" key="5">
    <source>
        <dbReference type="ARBA" id="ARBA00022989"/>
    </source>
</evidence>
<sequence>MQNEIHMRKLPLCSQVGQPGELGDRLVQLLQKDRIIVASHTKRPQNGFFIFIVDEKRLLENGRRTKYADIVSKISGNGRSKLVFIWQRTKPSVLKDVRHVFEELWAQQIIDAIAVVLGRYRAIRIYTYHPFTPNHCFEAGSPVLINDWDPRRGRLTHRTPSLFSQKSKMRDLFGCKVRCMGVHRPPEAVIERGNNSWRLSGTGIEMFNFMASYLNFTPEIVVNRPRNVQELERLNETSCLMSMVATGQVDLGFGKFTRLLDSEPGVTFAKEIQQDCFTWGVPEGIGNEPSIWKYYTTEFTIPSWCMVAASVAITVFFIKHFSKRLANERQIFRQYSYALFYTYASIVGATNKPQPRTFPLRVFVAHWLIYALVITSLYVAYLGSLVTVPAPEPELQDQEDLLSTSLNIGGRQQMFYILNSSAQSSVDIEQLILRYQILSPLPFYHHVRRVITRRDLAIFASKRELLHYSERFRAATNSSRRMFVLPVCVTRSYSSPFIFRAGSPFLKPVNDVLWRLIETGITLKWDDVNMDQELSQDRVFAQDTVLTLRHLYGAYVIFFSGCVLASLVFFIEMLSGRSSDFSKDITQNVRKLQDEMIYPYIN</sequence>
<dbReference type="AlphaFoldDB" id="A0A9P0G1D3"/>
<evidence type="ECO:0000313" key="12">
    <source>
        <dbReference type="EMBL" id="CAH0776366.1"/>
    </source>
</evidence>
<keyword evidence="13" id="KW-1185">Reference proteome</keyword>
<name>A0A9P0G1D3_BEMTA</name>
<dbReference type="Pfam" id="PF00060">
    <property type="entry name" value="Lig_chan"/>
    <property type="match status" value="1"/>
</dbReference>
<reference evidence="12" key="1">
    <citation type="submission" date="2021-12" db="EMBL/GenBank/DDBJ databases">
        <authorList>
            <person name="King R."/>
        </authorList>
    </citation>
    <scope>NUCLEOTIDE SEQUENCE</scope>
</reference>
<organism evidence="12 13">
    <name type="scientific">Bemisia tabaci</name>
    <name type="common">Sweetpotato whitefly</name>
    <name type="synonym">Aleurodes tabaci</name>
    <dbReference type="NCBI Taxonomy" id="7038"/>
    <lineage>
        <taxon>Eukaryota</taxon>
        <taxon>Metazoa</taxon>
        <taxon>Ecdysozoa</taxon>
        <taxon>Arthropoda</taxon>
        <taxon>Hexapoda</taxon>
        <taxon>Insecta</taxon>
        <taxon>Pterygota</taxon>
        <taxon>Neoptera</taxon>
        <taxon>Paraneoptera</taxon>
        <taxon>Hemiptera</taxon>
        <taxon>Sternorrhyncha</taxon>
        <taxon>Aleyrodoidea</taxon>
        <taxon>Aleyrodidae</taxon>
        <taxon>Aleyrodinae</taxon>
        <taxon>Bemisia</taxon>
    </lineage>
</organism>
<dbReference type="Pfam" id="PF24061">
    <property type="entry name" value="LBD_receptor"/>
    <property type="match status" value="1"/>
</dbReference>
<proteinExistence type="inferred from homology"/>
<dbReference type="InterPro" id="IPR001320">
    <property type="entry name" value="Iontro_rcpt_C"/>
</dbReference>
<dbReference type="GO" id="GO:0005886">
    <property type="term" value="C:plasma membrane"/>
    <property type="evidence" value="ECO:0007669"/>
    <property type="project" value="UniProtKB-SubCell"/>
</dbReference>
<comment type="subcellular location">
    <subcellularLocation>
        <location evidence="1">Cell membrane</location>
        <topology evidence="1">Multi-pass membrane protein</topology>
    </subcellularLocation>
</comment>
<dbReference type="EMBL" id="OU963869">
    <property type="protein sequence ID" value="CAH0776366.1"/>
    <property type="molecule type" value="Genomic_DNA"/>
</dbReference>
<evidence type="ECO:0000256" key="7">
    <source>
        <dbReference type="ARBA" id="ARBA00023170"/>
    </source>
</evidence>
<evidence type="ECO:0000256" key="6">
    <source>
        <dbReference type="ARBA" id="ARBA00023136"/>
    </source>
</evidence>
<feature type="transmembrane region" description="Helical" evidence="9">
    <location>
        <begin position="362"/>
        <end position="381"/>
    </location>
</feature>
<evidence type="ECO:0000256" key="4">
    <source>
        <dbReference type="ARBA" id="ARBA00022692"/>
    </source>
</evidence>
<keyword evidence="4 9" id="KW-0812">Transmembrane</keyword>